<gene>
    <name evidence="6" type="ORF">EPA99_02885</name>
</gene>
<comment type="caution">
    <text evidence="6">The sequence shown here is derived from an EMBL/GenBank/DDBJ whole genome shotgun (WGS) entry which is preliminary data.</text>
</comment>
<feature type="transmembrane region" description="Helical" evidence="5">
    <location>
        <begin position="102"/>
        <end position="126"/>
    </location>
</feature>
<dbReference type="GO" id="GO:0008168">
    <property type="term" value="F:methyltransferase activity"/>
    <property type="evidence" value="ECO:0007669"/>
    <property type="project" value="UniProtKB-KW"/>
</dbReference>
<keyword evidence="4 5" id="KW-0472">Membrane</keyword>
<dbReference type="InterPro" id="IPR007318">
    <property type="entry name" value="Phopholipid_MeTrfase"/>
</dbReference>
<evidence type="ECO:0000256" key="2">
    <source>
        <dbReference type="ARBA" id="ARBA00022692"/>
    </source>
</evidence>
<dbReference type="GO" id="GO:0012505">
    <property type="term" value="C:endomembrane system"/>
    <property type="evidence" value="ECO:0007669"/>
    <property type="project" value="UniProtKB-SubCell"/>
</dbReference>
<sequence length="164" mass="18200">MSTEVARKGGKVPLLVRTTSPTHFALALLAALGLQRIAPIPLPAQDSQQTIQVIGGLLAELGLAAAVVCFVLFAWRRTTFIPEGTPSRLVIQGPYRVSRNPMYVSLVLSYVGLAGVLLLPWALVLLPLPLLALQRVLIPFEEARLRAEFGRDYERYCQRVRRWL</sequence>
<dbReference type="EMBL" id="SAWZ01000001">
    <property type="protein sequence ID" value="RXR08773.1"/>
    <property type="molecule type" value="Genomic_DNA"/>
</dbReference>
<keyword evidence="6" id="KW-0808">Transferase</keyword>
<organism evidence="6 7">
    <name type="scientific">Pseudoxanthomonas composti</name>
    <dbReference type="NCBI Taxonomy" id="2137479"/>
    <lineage>
        <taxon>Bacteria</taxon>
        <taxon>Pseudomonadati</taxon>
        <taxon>Pseudomonadota</taxon>
        <taxon>Gammaproteobacteria</taxon>
        <taxon>Lysobacterales</taxon>
        <taxon>Lysobacteraceae</taxon>
        <taxon>Pseudoxanthomonas</taxon>
    </lineage>
</organism>
<keyword evidence="3 5" id="KW-1133">Transmembrane helix</keyword>
<evidence type="ECO:0000313" key="7">
    <source>
        <dbReference type="Proteomes" id="UP000289784"/>
    </source>
</evidence>
<protein>
    <submittedName>
        <fullName evidence="6">Isoprenylcysteine carboxylmethyltransferase family protein</fullName>
    </submittedName>
</protein>
<evidence type="ECO:0000256" key="4">
    <source>
        <dbReference type="ARBA" id="ARBA00023136"/>
    </source>
</evidence>
<feature type="transmembrane region" description="Helical" evidence="5">
    <location>
        <begin position="50"/>
        <end position="75"/>
    </location>
</feature>
<evidence type="ECO:0000256" key="5">
    <source>
        <dbReference type="SAM" id="Phobius"/>
    </source>
</evidence>
<keyword evidence="7" id="KW-1185">Reference proteome</keyword>
<proteinExistence type="predicted"/>
<dbReference type="GO" id="GO:0032259">
    <property type="term" value="P:methylation"/>
    <property type="evidence" value="ECO:0007669"/>
    <property type="project" value="UniProtKB-KW"/>
</dbReference>
<name>A0A4Q1JZC6_9GAMM</name>
<feature type="transmembrane region" description="Helical" evidence="5">
    <location>
        <begin position="20"/>
        <end position="38"/>
    </location>
</feature>
<dbReference type="OrthoDB" id="9811969at2"/>
<accession>A0A4Q1JZC6</accession>
<dbReference type="PANTHER" id="PTHR12714:SF24">
    <property type="entry name" value="SLR1182 PROTEIN"/>
    <property type="match status" value="1"/>
</dbReference>
<dbReference type="Gene3D" id="1.20.120.1630">
    <property type="match status" value="1"/>
</dbReference>
<dbReference type="PANTHER" id="PTHR12714">
    <property type="entry name" value="PROTEIN-S ISOPRENYLCYSTEINE O-METHYLTRANSFERASE"/>
    <property type="match status" value="1"/>
</dbReference>
<dbReference type="RefSeq" id="WP_129469664.1">
    <property type="nucleotide sequence ID" value="NZ_SAWZ01000001.1"/>
</dbReference>
<comment type="subcellular location">
    <subcellularLocation>
        <location evidence="1">Endomembrane system</location>
        <topology evidence="1">Multi-pass membrane protein</topology>
    </subcellularLocation>
</comment>
<dbReference type="Proteomes" id="UP000289784">
    <property type="component" value="Unassembled WGS sequence"/>
</dbReference>
<evidence type="ECO:0000256" key="3">
    <source>
        <dbReference type="ARBA" id="ARBA00022989"/>
    </source>
</evidence>
<keyword evidence="2 5" id="KW-0812">Transmembrane</keyword>
<dbReference type="AlphaFoldDB" id="A0A4Q1JZC6"/>
<reference evidence="6 7" key="1">
    <citation type="submission" date="2019-01" db="EMBL/GenBank/DDBJ databases">
        <title>Pseudoxanthomonas composti sp. nov., isolated from compost.</title>
        <authorList>
            <person name="Yang G."/>
        </authorList>
    </citation>
    <scope>NUCLEOTIDE SEQUENCE [LARGE SCALE GENOMIC DNA]</scope>
    <source>
        <strain evidence="6 7">GSS15</strain>
    </source>
</reference>
<dbReference type="Pfam" id="PF04191">
    <property type="entry name" value="PEMT"/>
    <property type="match status" value="1"/>
</dbReference>
<keyword evidence="6" id="KW-0489">Methyltransferase</keyword>
<evidence type="ECO:0000256" key="1">
    <source>
        <dbReference type="ARBA" id="ARBA00004127"/>
    </source>
</evidence>
<evidence type="ECO:0000313" key="6">
    <source>
        <dbReference type="EMBL" id="RXR08773.1"/>
    </source>
</evidence>